<reference evidence="2 3" key="1">
    <citation type="submission" date="2019-07" db="EMBL/GenBank/DDBJ databases">
        <title>Genomic Encyclopedia of Archaeal and Bacterial Type Strains, Phase II (KMG-II): from individual species to whole genera.</title>
        <authorList>
            <person name="Goeker M."/>
        </authorList>
    </citation>
    <scope>NUCLEOTIDE SEQUENCE [LARGE SCALE GENOMIC DNA]</scope>
    <source>
        <strain evidence="2 3">ATCC BAA-252</strain>
    </source>
</reference>
<evidence type="ECO:0000256" key="1">
    <source>
        <dbReference type="SAM" id="MobiDB-lite"/>
    </source>
</evidence>
<dbReference type="RefSeq" id="WP_145346488.1">
    <property type="nucleotide sequence ID" value="NZ_SMLY01000072.1"/>
</dbReference>
<comment type="caution">
    <text evidence="2">The sequence shown here is derived from an EMBL/GenBank/DDBJ whole genome shotgun (WGS) entry which is preliminary data.</text>
</comment>
<dbReference type="AlphaFoldDB" id="A0A562SKZ3"/>
<accession>A0A562SKZ3</accession>
<proteinExistence type="predicted"/>
<dbReference type="EMBL" id="VLLF01000010">
    <property type="protein sequence ID" value="TWI81872.1"/>
    <property type="molecule type" value="Genomic_DNA"/>
</dbReference>
<keyword evidence="3" id="KW-1185">Reference proteome</keyword>
<feature type="region of interest" description="Disordered" evidence="1">
    <location>
        <begin position="38"/>
        <end position="71"/>
    </location>
</feature>
<protein>
    <submittedName>
        <fullName evidence="2">Protein required for attachment to host cells</fullName>
    </submittedName>
</protein>
<sequence>MSGLKIDRKAWVLVGDGEKALIFRNTGTRAHPELEVITLLDQDNPKTSHQGTDAPGRKSDGPGNQVSAMEETDWHQLEKHRFAVEMAEHLYKAAHKNNFSQLIVVAPPTILGNLRKEFHPEVADRVVAEVDKTLTNHPLDKIVYILTEKTAA</sequence>
<organism evidence="2 3">
    <name type="scientific">Roseibium hamelinense</name>
    <dbReference type="NCBI Taxonomy" id="150831"/>
    <lineage>
        <taxon>Bacteria</taxon>
        <taxon>Pseudomonadati</taxon>
        <taxon>Pseudomonadota</taxon>
        <taxon>Alphaproteobacteria</taxon>
        <taxon>Hyphomicrobiales</taxon>
        <taxon>Stappiaceae</taxon>
        <taxon>Roseibium</taxon>
    </lineage>
</organism>
<evidence type="ECO:0000313" key="3">
    <source>
        <dbReference type="Proteomes" id="UP000320593"/>
    </source>
</evidence>
<gene>
    <name evidence="2" type="ORF">JM93_03834</name>
</gene>
<dbReference type="OrthoDB" id="9812459at2"/>
<dbReference type="Pfam" id="PF18856">
    <property type="entry name" value="baeRF_family12"/>
    <property type="match status" value="1"/>
</dbReference>
<dbReference type="Proteomes" id="UP000320593">
    <property type="component" value="Unassembled WGS sequence"/>
</dbReference>
<evidence type="ECO:0000313" key="2">
    <source>
        <dbReference type="EMBL" id="TWI81872.1"/>
    </source>
</evidence>
<dbReference type="InterPro" id="IPR041374">
    <property type="entry name" value="BaeRF_family12"/>
</dbReference>
<name>A0A562SKZ3_9HYPH</name>